<gene>
    <name evidence="2" type="ORF">GQF01_29345</name>
</gene>
<comment type="caution">
    <text evidence="2">The sequence shown here is derived from an EMBL/GenBank/DDBJ whole genome shotgun (WGS) entry which is preliminary data.</text>
</comment>
<evidence type="ECO:0000313" key="2">
    <source>
        <dbReference type="EMBL" id="MZQ86213.1"/>
    </source>
</evidence>
<feature type="compositionally biased region" description="Low complexity" evidence="1">
    <location>
        <begin position="1"/>
        <end position="20"/>
    </location>
</feature>
<name>A0A6L8V758_9BACL</name>
<accession>A0A6L8V758</accession>
<evidence type="ECO:0000313" key="3">
    <source>
        <dbReference type="Proteomes" id="UP000481087"/>
    </source>
</evidence>
<dbReference type="RefSeq" id="WP_161410594.1">
    <property type="nucleotide sequence ID" value="NZ_WTUZ01000039.1"/>
</dbReference>
<sequence>MQTHQQPGKAAQQTTTTGTAESLNMVENETTQGLSGAALQRATKLPQAMSPAQMMHLQRTIGNRSVGELFKQQSAANPAARAVEKPAELTAGLAAGTIQAASPSQSDIQRKVYIKRALIGGYRNKTKTGRGNEGAGERNVDNMIADGKSRYFNSKDEMSQYAAKTTEKIGYVEKTNTWIRIPDELTVIGEIHTATTLEDVVKAVGTDKFMHEAYTERPAEAADNPELEAAITKREVERNAKFGGIGTGPGAKSHYAESFYPKVIRGLQGINVSYDYRVMASEAEKRLFGMAIRFAAGADEESVLYQTYAAQEDLWQRTAASLEGDDQSAEPLTEAMKAAKSKDLFTTFVREVTAYATTKLQEEQAQASAADKKAFADNWHVAKSDYGAADTEIMKAEKARDFSMFQHIKKAKSEGYLLYGLGDLHLKRLKELLTAEGIKSVNMNKFMDEQNTTHPQT</sequence>
<evidence type="ECO:0000256" key="1">
    <source>
        <dbReference type="SAM" id="MobiDB-lite"/>
    </source>
</evidence>
<protein>
    <submittedName>
        <fullName evidence="2">Uncharacterized protein</fullName>
    </submittedName>
</protein>
<dbReference type="Proteomes" id="UP000481087">
    <property type="component" value="Unassembled WGS sequence"/>
</dbReference>
<keyword evidence="3" id="KW-1185">Reference proteome</keyword>
<reference evidence="2 3" key="1">
    <citation type="submission" date="2019-12" db="EMBL/GenBank/DDBJ databases">
        <title>Paenibacillus sp. nov. sp. isolated from soil.</title>
        <authorList>
            <person name="Kim J."/>
            <person name="Jeong S.E."/>
            <person name="Jung H.S."/>
            <person name="Jeon C.O."/>
        </authorList>
    </citation>
    <scope>NUCLEOTIDE SEQUENCE [LARGE SCALE GENOMIC DNA]</scope>
    <source>
        <strain evidence="2 3">5J-6</strain>
    </source>
</reference>
<proteinExistence type="predicted"/>
<dbReference type="AlphaFoldDB" id="A0A6L8V758"/>
<feature type="region of interest" description="Disordered" evidence="1">
    <location>
        <begin position="1"/>
        <end position="22"/>
    </location>
</feature>
<dbReference type="EMBL" id="WTUZ01000039">
    <property type="protein sequence ID" value="MZQ86213.1"/>
    <property type="molecule type" value="Genomic_DNA"/>
</dbReference>
<organism evidence="2 3">
    <name type="scientific">Paenibacillus silvestris</name>
    <dbReference type="NCBI Taxonomy" id="2606219"/>
    <lineage>
        <taxon>Bacteria</taxon>
        <taxon>Bacillati</taxon>
        <taxon>Bacillota</taxon>
        <taxon>Bacilli</taxon>
        <taxon>Bacillales</taxon>
        <taxon>Paenibacillaceae</taxon>
        <taxon>Paenibacillus</taxon>
    </lineage>
</organism>